<proteinExistence type="predicted"/>
<evidence type="ECO:0000313" key="2">
    <source>
        <dbReference type="EMBL" id="PPQ65319.1"/>
    </source>
</evidence>
<dbReference type="EMBL" id="NHTK01006068">
    <property type="protein sequence ID" value="PPQ65319.1"/>
    <property type="molecule type" value="Genomic_DNA"/>
</dbReference>
<sequence length="163" mass="18125">MPQNHSKRPILSPSPLLSSPFPPFERLGSPIHLHSEPIASTSLYRPTKSVSRRRRSPRRALHAFDDLPWRSTLDESPQFINPSDIADLSLISNSGPIRTRKSSLRSTPLSSPPPTSPITPCDTSYLSRFLTPPPRIIPSRVLFKNLMPVSCDSDSSLPCITTF</sequence>
<accession>A0A409VGD1</accession>
<dbReference type="OrthoDB" id="3204463at2759"/>
<dbReference type="AlphaFoldDB" id="A0A409VGD1"/>
<protein>
    <submittedName>
        <fullName evidence="2">Uncharacterized protein</fullName>
    </submittedName>
</protein>
<evidence type="ECO:0000256" key="1">
    <source>
        <dbReference type="SAM" id="MobiDB-lite"/>
    </source>
</evidence>
<evidence type="ECO:0000313" key="3">
    <source>
        <dbReference type="Proteomes" id="UP000284842"/>
    </source>
</evidence>
<feature type="region of interest" description="Disordered" evidence="1">
    <location>
        <begin position="96"/>
        <end position="117"/>
    </location>
</feature>
<organism evidence="2 3">
    <name type="scientific">Panaeolus cyanescens</name>
    <dbReference type="NCBI Taxonomy" id="181874"/>
    <lineage>
        <taxon>Eukaryota</taxon>
        <taxon>Fungi</taxon>
        <taxon>Dikarya</taxon>
        <taxon>Basidiomycota</taxon>
        <taxon>Agaricomycotina</taxon>
        <taxon>Agaricomycetes</taxon>
        <taxon>Agaricomycetidae</taxon>
        <taxon>Agaricales</taxon>
        <taxon>Agaricineae</taxon>
        <taxon>Galeropsidaceae</taxon>
        <taxon>Panaeolus</taxon>
    </lineage>
</organism>
<name>A0A409VGD1_9AGAR</name>
<comment type="caution">
    <text evidence="2">The sequence shown here is derived from an EMBL/GenBank/DDBJ whole genome shotgun (WGS) entry which is preliminary data.</text>
</comment>
<gene>
    <name evidence="2" type="ORF">CVT24_011446</name>
</gene>
<feature type="region of interest" description="Disordered" evidence="1">
    <location>
        <begin position="28"/>
        <end position="57"/>
    </location>
</feature>
<reference evidence="2 3" key="1">
    <citation type="journal article" date="2018" name="Evol. Lett.">
        <title>Horizontal gene cluster transfer increased hallucinogenic mushroom diversity.</title>
        <authorList>
            <person name="Reynolds H.T."/>
            <person name="Vijayakumar V."/>
            <person name="Gluck-Thaler E."/>
            <person name="Korotkin H.B."/>
            <person name="Matheny P.B."/>
            <person name="Slot J.C."/>
        </authorList>
    </citation>
    <scope>NUCLEOTIDE SEQUENCE [LARGE SCALE GENOMIC DNA]</scope>
    <source>
        <strain evidence="2 3">2629</strain>
    </source>
</reference>
<dbReference type="Proteomes" id="UP000284842">
    <property type="component" value="Unassembled WGS sequence"/>
</dbReference>
<dbReference type="InParanoid" id="A0A409VGD1"/>
<keyword evidence="3" id="KW-1185">Reference proteome</keyword>